<dbReference type="Pfam" id="PF14028">
    <property type="entry name" value="Lant_dehydr_C"/>
    <property type="match status" value="1"/>
</dbReference>
<evidence type="ECO:0000259" key="1">
    <source>
        <dbReference type="Pfam" id="PF14028"/>
    </source>
</evidence>
<comment type="caution">
    <text evidence="2">The sequence shown here is derived from an EMBL/GenBank/DDBJ whole genome shotgun (WGS) entry which is preliminary data.</text>
</comment>
<proteinExistence type="predicted"/>
<evidence type="ECO:0000313" key="3">
    <source>
        <dbReference type="Proteomes" id="UP000323426"/>
    </source>
</evidence>
<gene>
    <name evidence="2" type="ORF">F0145_20405</name>
</gene>
<keyword evidence="3" id="KW-1185">Reference proteome</keyword>
<dbReference type="AlphaFoldDB" id="A0A5M6D6W3"/>
<dbReference type="NCBIfam" id="TIGR03891">
    <property type="entry name" value="thiopep_ocin"/>
    <property type="match status" value="1"/>
</dbReference>
<organism evidence="2 3">
    <name type="scientific">Adhaeribacter rhizoryzae</name>
    <dbReference type="NCBI Taxonomy" id="2607907"/>
    <lineage>
        <taxon>Bacteria</taxon>
        <taxon>Pseudomonadati</taxon>
        <taxon>Bacteroidota</taxon>
        <taxon>Cytophagia</taxon>
        <taxon>Cytophagales</taxon>
        <taxon>Hymenobacteraceae</taxon>
        <taxon>Adhaeribacter</taxon>
    </lineage>
</organism>
<protein>
    <recommendedName>
        <fullName evidence="1">Thiopeptide-type bacteriocin biosynthesis domain-containing protein</fullName>
    </recommendedName>
</protein>
<accession>A0A5M6D6W3</accession>
<evidence type="ECO:0000313" key="2">
    <source>
        <dbReference type="EMBL" id="KAA5541579.1"/>
    </source>
</evidence>
<feature type="domain" description="Thiopeptide-type bacteriocin biosynthesis" evidence="1">
    <location>
        <begin position="11"/>
        <end position="327"/>
    </location>
</feature>
<name>A0A5M6D6W3_9BACT</name>
<dbReference type="RefSeq" id="WP_150091428.1">
    <property type="nucleotide sequence ID" value="NZ_VWSF01000021.1"/>
</dbReference>
<dbReference type="InterPro" id="IPR023809">
    <property type="entry name" value="Thiopep_bacteriocin_synth_dom"/>
</dbReference>
<reference evidence="2 3" key="1">
    <citation type="submission" date="2019-09" db="EMBL/GenBank/DDBJ databases">
        <title>Genome sequence and assembly of Adhaeribacter sp.</title>
        <authorList>
            <person name="Chhetri G."/>
        </authorList>
    </citation>
    <scope>NUCLEOTIDE SEQUENCE [LARGE SCALE GENOMIC DNA]</scope>
    <source>
        <strain evidence="2 3">DK36</strain>
    </source>
</reference>
<dbReference type="EMBL" id="VWSF01000021">
    <property type="protein sequence ID" value="KAA5541579.1"/>
    <property type="molecule type" value="Genomic_DNA"/>
</dbReference>
<sequence>MKSNLHPQSGWLSAHLFYNEPWEEFLKKGVMPFVQQILTNRQAEQFFFIRYWEKGPHIRLRFKGNPEVLENQVKPKLVPYFSDYFQANPSQRTDPARLSEIPAAYQWYPNNSIQFIPYEPETERYGGEAGILIAERQFQASSEAVLAVLQEKNNWDYDQALGTAIQLHLGFAFAAGMDFAETVSFFASIFRNWLPRACFSYPQQLTPAKIKVRQETVLKAFRNTYQKQKAFLLPLFTQLWQALENQNEFEQAWFNKWLSQMRAVNAALRQAQATGQLHTPAGYANLFPETALQEPQQRWAIYDSYIHMTNNRLGILNRDEGYLGYLIKEGLTEMALQTA</sequence>
<dbReference type="Proteomes" id="UP000323426">
    <property type="component" value="Unassembled WGS sequence"/>
</dbReference>